<keyword evidence="2" id="KW-1185">Reference proteome</keyword>
<evidence type="ECO:0000313" key="1">
    <source>
        <dbReference type="EMBL" id="KAJ7342183.1"/>
    </source>
</evidence>
<dbReference type="EMBL" id="JAPFRF010000002">
    <property type="protein sequence ID" value="KAJ7342183.1"/>
    <property type="molecule type" value="Genomic_DNA"/>
</dbReference>
<feature type="non-terminal residue" evidence="1">
    <location>
        <position position="91"/>
    </location>
</feature>
<evidence type="ECO:0000313" key="2">
    <source>
        <dbReference type="Proteomes" id="UP001142489"/>
    </source>
</evidence>
<protein>
    <submittedName>
        <fullName evidence="1">Uncharacterized protein</fullName>
    </submittedName>
</protein>
<accession>A0A9Q0Y554</accession>
<feature type="non-terminal residue" evidence="1">
    <location>
        <position position="1"/>
    </location>
</feature>
<dbReference type="Proteomes" id="UP001142489">
    <property type="component" value="Unassembled WGS sequence"/>
</dbReference>
<sequence>EGKARVIMQTEEYKEKLRELLDTTTYRKLKQELTNKITKQANMLVRSSSLYPNVIQQICKTETLSPRLCGLPKSAKTQPHSGPLFAHWLLN</sequence>
<name>A0A9Q0Y554_9SAUR</name>
<gene>
    <name evidence="1" type="ORF">JRQ81_009546</name>
</gene>
<dbReference type="AlphaFoldDB" id="A0A9Q0Y554"/>
<comment type="caution">
    <text evidence="1">The sequence shown here is derived from an EMBL/GenBank/DDBJ whole genome shotgun (WGS) entry which is preliminary data.</text>
</comment>
<organism evidence="1 2">
    <name type="scientific">Phrynocephalus forsythii</name>
    <dbReference type="NCBI Taxonomy" id="171643"/>
    <lineage>
        <taxon>Eukaryota</taxon>
        <taxon>Metazoa</taxon>
        <taxon>Chordata</taxon>
        <taxon>Craniata</taxon>
        <taxon>Vertebrata</taxon>
        <taxon>Euteleostomi</taxon>
        <taxon>Lepidosauria</taxon>
        <taxon>Squamata</taxon>
        <taxon>Bifurcata</taxon>
        <taxon>Unidentata</taxon>
        <taxon>Episquamata</taxon>
        <taxon>Toxicofera</taxon>
        <taxon>Iguania</taxon>
        <taxon>Acrodonta</taxon>
        <taxon>Agamidae</taxon>
        <taxon>Agaminae</taxon>
        <taxon>Phrynocephalus</taxon>
    </lineage>
</organism>
<proteinExistence type="predicted"/>
<dbReference type="OrthoDB" id="8924937at2759"/>
<reference evidence="1" key="1">
    <citation type="journal article" date="2023" name="DNA Res.">
        <title>Chromosome-level genome assembly of Phrynocephalus forsythii using third-generation DNA sequencing and Hi-C analysis.</title>
        <authorList>
            <person name="Qi Y."/>
            <person name="Zhao W."/>
            <person name="Zhao Y."/>
            <person name="Niu C."/>
            <person name="Cao S."/>
            <person name="Zhang Y."/>
        </authorList>
    </citation>
    <scope>NUCLEOTIDE SEQUENCE</scope>
    <source>
        <tissue evidence="1">Muscle</tissue>
    </source>
</reference>